<comment type="caution">
    <text evidence="1">The sequence shown here is derived from an EMBL/GenBank/DDBJ whole genome shotgun (WGS) entry which is preliminary data.</text>
</comment>
<protein>
    <submittedName>
        <fullName evidence="1">Uncharacterized protein</fullName>
    </submittedName>
</protein>
<proteinExistence type="predicted"/>
<keyword evidence="2" id="KW-1185">Reference proteome</keyword>
<reference evidence="1 2" key="2">
    <citation type="journal article" date="2022" name="Mol. Ecol. Resour.">
        <title>The genomes of chicory, endive, great burdock and yacon provide insights into Asteraceae paleo-polyploidization history and plant inulin production.</title>
        <authorList>
            <person name="Fan W."/>
            <person name="Wang S."/>
            <person name="Wang H."/>
            <person name="Wang A."/>
            <person name="Jiang F."/>
            <person name="Liu H."/>
            <person name="Zhao H."/>
            <person name="Xu D."/>
            <person name="Zhang Y."/>
        </authorList>
    </citation>
    <scope>NUCLEOTIDE SEQUENCE [LARGE SCALE GENOMIC DNA]</scope>
    <source>
        <strain evidence="2">cv. Yunnan</strain>
        <tissue evidence="1">Leaves</tissue>
    </source>
</reference>
<dbReference type="EMBL" id="CM042034">
    <property type="protein sequence ID" value="KAI3763358.1"/>
    <property type="molecule type" value="Genomic_DNA"/>
</dbReference>
<organism evidence="1 2">
    <name type="scientific">Smallanthus sonchifolius</name>
    <dbReference type="NCBI Taxonomy" id="185202"/>
    <lineage>
        <taxon>Eukaryota</taxon>
        <taxon>Viridiplantae</taxon>
        <taxon>Streptophyta</taxon>
        <taxon>Embryophyta</taxon>
        <taxon>Tracheophyta</taxon>
        <taxon>Spermatophyta</taxon>
        <taxon>Magnoliopsida</taxon>
        <taxon>eudicotyledons</taxon>
        <taxon>Gunneridae</taxon>
        <taxon>Pentapetalae</taxon>
        <taxon>asterids</taxon>
        <taxon>campanulids</taxon>
        <taxon>Asterales</taxon>
        <taxon>Asteraceae</taxon>
        <taxon>Asteroideae</taxon>
        <taxon>Heliantheae alliance</taxon>
        <taxon>Millerieae</taxon>
        <taxon>Smallanthus</taxon>
    </lineage>
</organism>
<name>A0ACB9EW93_9ASTR</name>
<reference evidence="2" key="1">
    <citation type="journal article" date="2022" name="Mol. Ecol. Resour.">
        <title>The genomes of chicory, endive, great burdock and yacon provide insights into Asteraceae palaeo-polyploidization history and plant inulin production.</title>
        <authorList>
            <person name="Fan W."/>
            <person name="Wang S."/>
            <person name="Wang H."/>
            <person name="Wang A."/>
            <person name="Jiang F."/>
            <person name="Liu H."/>
            <person name="Zhao H."/>
            <person name="Xu D."/>
            <person name="Zhang Y."/>
        </authorList>
    </citation>
    <scope>NUCLEOTIDE SEQUENCE [LARGE SCALE GENOMIC DNA]</scope>
    <source>
        <strain evidence="2">cv. Yunnan</strain>
    </source>
</reference>
<sequence length="143" mass="15949">MGADYWATVLIPDPSEYLAHEMIHLTSSDYINVCLVNTGHGYPFITALELRLLDITMYKDQSRSLISVHRSNFAAVMWSIKSTYGLIKLNWQGDPCVPQPWVGLNCNYNSQGAAKIISLNLSTRRLSGEIATVLANLTMIESL</sequence>
<accession>A0ACB9EW93</accession>
<evidence type="ECO:0000313" key="2">
    <source>
        <dbReference type="Proteomes" id="UP001056120"/>
    </source>
</evidence>
<dbReference type="Proteomes" id="UP001056120">
    <property type="component" value="Linkage Group LG17"/>
</dbReference>
<evidence type="ECO:0000313" key="1">
    <source>
        <dbReference type="EMBL" id="KAI3763358.1"/>
    </source>
</evidence>
<gene>
    <name evidence="1" type="ORF">L1987_53814</name>
</gene>